<evidence type="ECO:0000256" key="3">
    <source>
        <dbReference type="ARBA" id="ARBA00022475"/>
    </source>
</evidence>
<evidence type="ECO:0000256" key="7">
    <source>
        <dbReference type="SAM" id="Phobius"/>
    </source>
</evidence>
<dbReference type="Pfam" id="PF07690">
    <property type="entry name" value="MFS_1"/>
    <property type="match status" value="1"/>
</dbReference>
<evidence type="ECO:0000256" key="4">
    <source>
        <dbReference type="ARBA" id="ARBA00022692"/>
    </source>
</evidence>
<gene>
    <name evidence="8" type="ORF">US53_C0007G0013</name>
</gene>
<feature type="transmembrane region" description="Helical" evidence="7">
    <location>
        <begin position="320"/>
        <end position="345"/>
    </location>
</feature>
<dbReference type="STRING" id="1618545.US53_C0007G0013"/>
<feature type="transmembrane region" description="Helical" evidence="7">
    <location>
        <begin position="385"/>
        <end position="404"/>
    </location>
</feature>
<evidence type="ECO:0000256" key="5">
    <source>
        <dbReference type="ARBA" id="ARBA00022989"/>
    </source>
</evidence>
<evidence type="ECO:0000256" key="6">
    <source>
        <dbReference type="ARBA" id="ARBA00023136"/>
    </source>
</evidence>
<evidence type="ECO:0000313" key="9">
    <source>
        <dbReference type="Proteomes" id="UP000034591"/>
    </source>
</evidence>
<feature type="transmembrane region" description="Helical" evidence="7">
    <location>
        <begin position="12"/>
        <end position="33"/>
    </location>
</feature>
<dbReference type="AlphaFoldDB" id="A0A0G0JM92"/>
<dbReference type="CDD" id="cd06173">
    <property type="entry name" value="MFS_MefA_like"/>
    <property type="match status" value="1"/>
</dbReference>
<dbReference type="Gene3D" id="1.20.1250.20">
    <property type="entry name" value="MFS general substrate transporter like domains"/>
    <property type="match status" value="1"/>
</dbReference>
<dbReference type="SUPFAM" id="SSF103473">
    <property type="entry name" value="MFS general substrate transporter"/>
    <property type="match status" value="1"/>
</dbReference>
<dbReference type="PANTHER" id="PTHR43266:SF2">
    <property type="entry name" value="MAJOR FACILITATOR SUPERFAMILY (MFS) PROFILE DOMAIN-CONTAINING PROTEIN"/>
    <property type="match status" value="1"/>
</dbReference>
<dbReference type="PANTHER" id="PTHR43266">
    <property type="entry name" value="MACROLIDE-EFFLUX PROTEIN"/>
    <property type="match status" value="1"/>
</dbReference>
<keyword evidence="4 7" id="KW-0812">Transmembrane</keyword>
<keyword evidence="6 7" id="KW-0472">Membrane</keyword>
<keyword evidence="5 7" id="KW-1133">Transmembrane helix</keyword>
<feature type="transmembrane region" description="Helical" evidence="7">
    <location>
        <begin position="139"/>
        <end position="159"/>
    </location>
</feature>
<dbReference type="GO" id="GO:0005886">
    <property type="term" value="C:plasma membrane"/>
    <property type="evidence" value="ECO:0007669"/>
    <property type="project" value="UniProtKB-SubCell"/>
</dbReference>
<feature type="transmembrane region" description="Helical" evidence="7">
    <location>
        <begin position="357"/>
        <end position="379"/>
    </location>
</feature>
<sequence>MGYLFLFRKKNFLLLLSTHVLSQLTIYIMNYLLLIQIFQYTGSSIATSLLWVSYAIPAILVGPVASASVDFLEYRKVLVTTNILQSLIIFLYGLLYMNSLYLLFFVAMSYSLLNQFYVPAELSSVPAMVDKKNLSFANSVFFITQQGSIILGFLGASVMKSSFGFVNSIYLCSLFLFFAFISTLFLPSKNAERKRKSDKIEVVILGFFKEILLGYKFIRKERNVSFPFLLLLGIQIIISVLVVNAPNISRDFLRINLDLAGIIMVVPASVGAISGGLLIPKLMKSGMRKIKIIKLSLFISAMAFLGFSLLIKMLPYINSLALSMLLLYFLGAAFMGISVPAQTFLQEKTPGGYRGRVFGNFWFLVTILSVFPVILSGFITDILGIQSLMLIIALAFIFSLVAINKKVKLTNRTRFKTAFQARFESLR</sequence>
<feature type="transmembrane region" description="Helical" evidence="7">
    <location>
        <begin position="259"/>
        <end position="280"/>
    </location>
</feature>
<dbReference type="InterPro" id="IPR036259">
    <property type="entry name" value="MFS_trans_sf"/>
</dbReference>
<keyword evidence="3" id="KW-1003">Cell membrane</keyword>
<feature type="transmembrane region" description="Helical" evidence="7">
    <location>
        <begin position="45"/>
        <end position="65"/>
    </location>
</feature>
<dbReference type="InterPro" id="IPR011701">
    <property type="entry name" value="MFS"/>
</dbReference>
<evidence type="ECO:0000313" key="8">
    <source>
        <dbReference type="EMBL" id="KKQ37874.1"/>
    </source>
</evidence>
<evidence type="ECO:0000256" key="2">
    <source>
        <dbReference type="ARBA" id="ARBA00022448"/>
    </source>
</evidence>
<proteinExistence type="predicted"/>
<keyword evidence="2" id="KW-0813">Transport</keyword>
<evidence type="ECO:0008006" key="10">
    <source>
        <dbReference type="Google" id="ProtNLM"/>
    </source>
</evidence>
<feature type="transmembrane region" description="Helical" evidence="7">
    <location>
        <begin position="165"/>
        <end position="186"/>
    </location>
</feature>
<dbReference type="Proteomes" id="UP000034591">
    <property type="component" value="Unassembled WGS sequence"/>
</dbReference>
<dbReference type="GO" id="GO:0022857">
    <property type="term" value="F:transmembrane transporter activity"/>
    <property type="evidence" value="ECO:0007669"/>
    <property type="project" value="InterPro"/>
</dbReference>
<feature type="transmembrane region" description="Helical" evidence="7">
    <location>
        <begin position="292"/>
        <end position="314"/>
    </location>
</feature>
<reference evidence="8 9" key="1">
    <citation type="journal article" date="2015" name="Nature">
        <title>rRNA introns, odd ribosomes, and small enigmatic genomes across a large radiation of phyla.</title>
        <authorList>
            <person name="Brown C.T."/>
            <person name="Hug L.A."/>
            <person name="Thomas B.C."/>
            <person name="Sharon I."/>
            <person name="Castelle C.J."/>
            <person name="Singh A."/>
            <person name="Wilkins M.J."/>
            <person name="Williams K.H."/>
            <person name="Banfield J.F."/>
        </authorList>
    </citation>
    <scope>NUCLEOTIDE SEQUENCE [LARGE SCALE GENOMIC DNA]</scope>
</reference>
<name>A0A0G0JM92_9BACT</name>
<protein>
    <recommendedName>
        <fullName evidence="10">Major facilitator superfamily (MFS) profile domain-containing protein</fullName>
    </recommendedName>
</protein>
<feature type="transmembrane region" description="Helical" evidence="7">
    <location>
        <begin position="226"/>
        <end position="247"/>
    </location>
</feature>
<comment type="subcellular location">
    <subcellularLocation>
        <location evidence="1">Cell membrane</location>
        <topology evidence="1">Multi-pass membrane protein</topology>
    </subcellularLocation>
</comment>
<comment type="caution">
    <text evidence="8">The sequence shown here is derived from an EMBL/GenBank/DDBJ whole genome shotgun (WGS) entry which is preliminary data.</text>
</comment>
<accession>A0A0G0JM92</accession>
<organism evidence="8 9">
    <name type="scientific">Candidatus Woesebacteria bacterium GW2011_GWA1_37_7</name>
    <dbReference type="NCBI Taxonomy" id="1618545"/>
    <lineage>
        <taxon>Bacteria</taxon>
        <taxon>Candidatus Woeseibacteriota</taxon>
    </lineage>
</organism>
<evidence type="ECO:0000256" key="1">
    <source>
        <dbReference type="ARBA" id="ARBA00004651"/>
    </source>
</evidence>
<dbReference type="EMBL" id="LBTI01000007">
    <property type="protein sequence ID" value="KKQ37874.1"/>
    <property type="molecule type" value="Genomic_DNA"/>
</dbReference>